<name>A0A6V8PUS9_9ACTN</name>
<dbReference type="RefSeq" id="WP_176229495.1">
    <property type="nucleotide sequence ID" value="NZ_BLRY01000360.1"/>
</dbReference>
<organism evidence="3 4">
    <name type="scientific">Candidatus Hakubella thermalkaliphila</name>
    <dbReference type="NCBI Taxonomy" id="2754717"/>
    <lineage>
        <taxon>Bacteria</taxon>
        <taxon>Bacillati</taxon>
        <taxon>Actinomycetota</taxon>
        <taxon>Actinomycetota incertae sedis</taxon>
        <taxon>Candidatus Hakubellales</taxon>
        <taxon>Candidatus Hakubellaceae</taxon>
        <taxon>Candidatus Hakubella</taxon>
    </lineage>
</organism>
<sequence>MDASLIATMAALVAAGAGLYAMLYAMGFFQYLGGKKRSSIPPVSRRELIDKILTLNDPSKPYHIVKGDDTDLVAQWKIVDAEWYGIFNKSGLREAYRARLLVDEARQAVRCYEELGSISWTAGLEGPIPSLHFASSFFGGRILYKSLMPPRAAPRKDEKG</sequence>
<proteinExistence type="predicted"/>
<keyword evidence="1" id="KW-0812">Transmembrane</keyword>
<dbReference type="Proteomes" id="UP000576480">
    <property type="component" value="Unassembled WGS sequence"/>
</dbReference>
<dbReference type="AlphaFoldDB" id="A0A6V8PUS9"/>
<evidence type="ECO:0000313" key="4">
    <source>
        <dbReference type="Proteomes" id="UP000576480"/>
    </source>
</evidence>
<keyword evidence="5" id="KW-1185">Reference proteome</keyword>
<evidence type="ECO:0000313" key="2">
    <source>
        <dbReference type="EMBL" id="GFP28710.1"/>
    </source>
</evidence>
<gene>
    <name evidence="2" type="ORF">HKBW3S33_02124</name>
    <name evidence="3" type="ORF">HKBW3S43_00568</name>
</gene>
<dbReference type="EMBL" id="BLRY01000360">
    <property type="protein sequence ID" value="GFP28710.1"/>
    <property type="molecule type" value="Genomic_DNA"/>
</dbReference>
<dbReference type="Proteomes" id="UP000591948">
    <property type="component" value="Unassembled WGS sequence"/>
</dbReference>
<feature type="transmembrane region" description="Helical" evidence="1">
    <location>
        <begin position="6"/>
        <end position="29"/>
    </location>
</feature>
<keyword evidence="1" id="KW-1133">Transmembrane helix</keyword>
<protein>
    <submittedName>
        <fullName evidence="3">Uncharacterized protein</fullName>
    </submittedName>
</protein>
<keyword evidence="1" id="KW-0472">Membrane</keyword>
<evidence type="ECO:0000256" key="1">
    <source>
        <dbReference type="SAM" id="Phobius"/>
    </source>
</evidence>
<comment type="caution">
    <text evidence="3">The sequence shown here is derived from an EMBL/GenBank/DDBJ whole genome shotgun (WGS) entry which is preliminary data.</text>
</comment>
<evidence type="ECO:0000313" key="5">
    <source>
        <dbReference type="Proteomes" id="UP000591948"/>
    </source>
</evidence>
<evidence type="ECO:0000313" key="3">
    <source>
        <dbReference type="EMBL" id="GFP34776.1"/>
    </source>
</evidence>
<reference evidence="4 5" key="1">
    <citation type="journal article" date="2020" name="Front. Microbiol.">
        <title>Single-cell genomics of novel Actinobacteria with the Wood-Ljungdahl pathway discovered in a serpentinizing system.</title>
        <authorList>
            <person name="Merino N."/>
            <person name="Kawai M."/>
            <person name="Boyd E.S."/>
            <person name="Colman D.R."/>
            <person name="McGlynn S.E."/>
            <person name="Nealson K.H."/>
            <person name="Kurokawa K."/>
            <person name="Hongoh Y."/>
        </authorList>
    </citation>
    <scope>NUCLEOTIDE SEQUENCE [LARGE SCALE GENOMIC DNA]</scope>
    <source>
        <strain evidence="2 5">S33</strain>
        <strain evidence="3 4">S43</strain>
    </source>
</reference>
<accession>A0A6V8PUS9</accession>
<dbReference type="EMBL" id="BLSB01000022">
    <property type="protein sequence ID" value="GFP34776.1"/>
    <property type="molecule type" value="Genomic_DNA"/>
</dbReference>